<dbReference type="Pfam" id="PF04922">
    <property type="entry name" value="DIE2_ALG10"/>
    <property type="match status" value="1"/>
</dbReference>
<feature type="signal peptide" evidence="16">
    <location>
        <begin position="1"/>
        <end position="28"/>
    </location>
</feature>
<sequence length="545" mass="61828">MATRTSPVLAFGSLLAAISTFWLAQVNATVKAPYLDEFFHVWQALAYWKNQWLVWDPKITTPPGLYIVSYLGLFLTQWLPTESPLAQLRAHNVVSILLVFIVLNKVASARRKGSTHLAAHTAFNVCLFPPLFFFCGLYYTDVMSILVVMMAHKAFYDKDPVQVTIYSLLSLWFRQTNIFWTAVYLGGSEVFRQIKLRQKPSGNPSYVATFSQVAKFSWSKGALYDLPVADAFLEDYIKVVISLVLSALRVLQSLAIPLTPYVSTLGIFTGFIIWNGGVVLGDKENHIASLHLPQMLYIWPYIAFFSWPVILPSLCNSVLALLPQSISELIPLNLQSGQSQSRIRLSILLSVLLLTLAVIHYNTLIHPFTLADNRHYTFYVFRILRRNFVTIYLLAPAYLFFAWACIGALSAPGSVQKSASSRPASSRPVTASWLLLWLTTSTLSLATAPLVEPRYFILPWIIWRMNVVTEGIGNVSHTSTDSSSKRVTPIEEKLDQDTLLWWLSKMSLPLETIWYLMINVITGWVFLNKDFMWPNEPGEVMRFMW</sequence>
<comment type="catalytic activity">
    <reaction evidence="14">
        <text>an alpha-D-Glc-(1-&gt;3)-alpha-D-Glc-(1-&gt;3)-alpha-D-Man-(1-&gt;2)-alpha-D-Man-(1-&gt;2)-alpha-D-Man-(1-&gt;3)-[alpha-D-Man-(1-&gt;2)-alpha-D-Man-(1-&gt;3)-[alpha-D-Man-(1-&gt;2)-alpha-D-Man-(1-&gt;6)]-alpha-D-Man-(1-&gt;6)]-beta-D-Man-(1-&gt;4)-beta-D-GlcNAc-(1-&gt;4)-alpha-D-GlcNAc-diphospho-di-trans,poly-cis-dolichol + a di-trans,poly-cis-dolichyl beta-D-glucosyl phosphate = a alpha-D-Glc-(1-&gt;2)-alpha-D-Glc-(1-&gt;3)-alpha-D-Glc-(1-&gt;3)-alpha-D-Man-(1-&gt;2)-alpha-D-Man-(1-&gt;2)-alpha-D-Man-(1-&gt;3)-[alpha-D-Man-(1-&gt;2)-alpha-D-Man-(1-&gt;3)-[alpha-D-Man-(1-&gt;2)-alpha-D-Man-(1-&gt;6)]-alpha-D-Man-(1-&gt;6)]-beta-D-Man-(1-&gt;4)-beta-D-GlcNAc-(1-&gt;4)-alpha-D-GlcNAc-diphospho-di-trans,poly-cis-dolichol + a di-trans,poly-cis-dolichyl phosphate + H(+)</text>
        <dbReference type="Rhea" id="RHEA:29543"/>
        <dbReference type="Rhea" id="RHEA-COMP:19498"/>
        <dbReference type="Rhea" id="RHEA-COMP:19502"/>
        <dbReference type="Rhea" id="RHEA-COMP:19512"/>
        <dbReference type="Rhea" id="RHEA-COMP:19522"/>
        <dbReference type="ChEBI" id="CHEBI:15378"/>
        <dbReference type="ChEBI" id="CHEBI:57525"/>
        <dbReference type="ChEBI" id="CHEBI:57683"/>
        <dbReference type="ChEBI" id="CHEBI:132522"/>
        <dbReference type="ChEBI" id="CHEBI:132523"/>
        <dbReference type="EC" id="2.4.1.256"/>
    </reaction>
    <physiologicalReaction direction="left-to-right" evidence="14">
        <dbReference type="Rhea" id="RHEA:29544"/>
    </physiologicalReaction>
</comment>
<feature type="chain" id="PRO_5034921163" description="Dol-P-Glc:Glc(2)Man(9)GlcNAc(2)-PP-Dol alpha-1,2-glucosyltransferase" evidence="16">
    <location>
        <begin position="29"/>
        <end position="545"/>
    </location>
</feature>
<keyword evidence="10 15" id="KW-1133">Transmembrane helix</keyword>
<comment type="similarity">
    <text evidence="3">Belongs to the ALG10 glucosyltransferase family.</text>
</comment>
<dbReference type="GO" id="GO:0106073">
    <property type="term" value="F:dolichyl pyrophosphate Glc2Man9GlcNAc2 alpha-1,2-glucosyltransferase activity"/>
    <property type="evidence" value="ECO:0007669"/>
    <property type="project" value="UniProtKB-EC"/>
</dbReference>
<keyword evidence="8 15" id="KW-0812">Transmembrane</keyword>
<keyword evidence="7" id="KW-0808">Transferase</keyword>
<evidence type="ECO:0000256" key="16">
    <source>
        <dbReference type="SAM" id="SignalP"/>
    </source>
</evidence>
<organism evidence="17 18">
    <name type="scientific">Gomphillus americanus</name>
    <dbReference type="NCBI Taxonomy" id="1940652"/>
    <lineage>
        <taxon>Eukaryota</taxon>
        <taxon>Fungi</taxon>
        <taxon>Dikarya</taxon>
        <taxon>Ascomycota</taxon>
        <taxon>Pezizomycotina</taxon>
        <taxon>Lecanoromycetes</taxon>
        <taxon>OSLEUM clade</taxon>
        <taxon>Ostropomycetidae</taxon>
        <taxon>Ostropales</taxon>
        <taxon>Graphidaceae</taxon>
        <taxon>Gomphilloideae</taxon>
        <taxon>Gomphillus</taxon>
    </lineage>
</organism>
<evidence type="ECO:0000256" key="15">
    <source>
        <dbReference type="SAM" id="Phobius"/>
    </source>
</evidence>
<comment type="subcellular location">
    <subcellularLocation>
        <location evidence="1">Endoplasmic reticulum membrane</location>
        <topology evidence="1">Multi-pass membrane protein</topology>
    </subcellularLocation>
</comment>
<protein>
    <recommendedName>
        <fullName evidence="5">Dol-P-Glc:Glc(2)Man(9)GlcNAc(2)-PP-Dol alpha-1,2-glucosyltransferase</fullName>
        <ecNumber evidence="4">2.4.1.256</ecNumber>
    </recommendedName>
    <alternativeName>
        <fullName evidence="12">Asparagine-linked glycosylation protein 10</fullName>
    </alternativeName>
</protein>
<keyword evidence="18" id="KW-1185">Reference proteome</keyword>
<keyword evidence="16" id="KW-0732">Signal</keyword>
<evidence type="ECO:0000256" key="5">
    <source>
        <dbReference type="ARBA" id="ARBA00018512"/>
    </source>
</evidence>
<comment type="caution">
    <text evidence="17">The sequence shown here is derived from an EMBL/GenBank/DDBJ whole genome shotgun (WGS) entry which is preliminary data.</text>
</comment>
<evidence type="ECO:0000256" key="1">
    <source>
        <dbReference type="ARBA" id="ARBA00004477"/>
    </source>
</evidence>
<keyword evidence="6" id="KW-0328">Glycosyltransferase</keyword>
<evidence type="ECO:0000256" key="6">
    <source>
        <dbReference type="ARBA" id="ARBA00022676"/>
    </source>
</evidence>
<feature type="transmembrane region" description="Helical" evidence="15">
    <location>
        <begin position="298"/>
        <end position="322"/>
    </location>
</feature>
<evidence type="ECO:0000256" key="13">
    <source>
        <dbReference type="ARBA" id="ARBA00044727"/>
    </source>
</evidence>
<feature type="transmembrane region" description="Helical" evidence="15">
    <location>
        <begin position="343"/>
        <end position="368"/>
    </location>
</feature>
<feature type="transmembrane region" description="Helical" evidence="15">
    <location>
        <begin position="430"/>
        <end position="451"/>
    </location>
</feature>
<proteinExistence type="inferred from homology"/>
<evidence type="ECO:0000256" key="4">
    <source>
        <dbReference type="ARBA" id="ARBA00011967"/>
    </source>
</evidence>
<comment type="function">
    <text evidence="13">Dol-P-Glc:Glc(2)Man(9)GlcNAc(2)-PP-Dol alpha-1,2-glucosyltransferase that operates in the biosynthetic pathway of dolichol-linked oligosaccharides, the glycan precursors employed in protein asparagine (N)-glycosylation. The assembly of dolichol-linked oligosaccharides begins on the cytosolic side of the endoplasmic reticulum membrane and finishes in its lumen. The sequential addition of sugars to dolichol pyrophosphate produces dolichol-linked oligosaccharides containing fourteen sugars, including two GlcNAcs, nine mannoses and three glucoses. Once assembled, the oligosaccharide is transferred from the lipid to nascent proteins by oligosaccharyltransferases. In the lumen of the endoplasmic reticulum, adds the third and last glucose residue from dolichyl phosphate glucose (Dol-P-Glc) onto the lipid-linked oligosaccharide intermediate Glc(2)Man(9)GlcNAc(2)-PP-Dol to produce Glc(3)Man(9)GlcNAc(2)-PP-Dol.</text>
</comment>
<dbReference type="EC" id="2.4.1.256" evidence="4"/>
<name>A0A8H3IH79_9LECA</name>
<evidence type="ECO:0000256" key="12">
    <source>
        <dbReference type="ARBA" id="ARBA00032069"/>
    </source>
</evidence>
<evidence type="ECO:0000256" key="14">
    <source>
        <dbReference type="ARBA" id="ARBA00048064"/>
    </source>
</evidence>
<feature type="transmembrane region" description="Helical" evidence="15">
    <location>
        <begin position="163"/>
        <end position="187"/>
    </location>
</feature>
<dbReference type="OrthoDB" id="4769at2759"/>
<evidence type="ECO:0000313" key="17">
    <source>
        <dbReference type="EMBL" id="CAF9927937.1"/>
    </source>
</evidence>
<keyword evidence="9" id="KW-0256">Endoplasmic reticulum</keyword>
<keyword evidence="11 15" id="KW-0472">Membrane</keyword>
<accession>A0A8H3IH79</accession>
<dbReference type="InterPro" id="IPR016900">
    <property type="entry name" value="Alg10"/>
</dbReference>
<dbReference type="PANTHER" id="PTHR12989:SF10">
    <property type="entry name" value="DOL-P-GLC:GLC(2)MAN(9)GLCNAC(2)-PP-DOL ALPHA-1,2-GLUCOSYLTRANSFERASE-RELATED"/>
    <property type="match status" value="1"/>
</dbReference>
<feature type="transmembrane region" description="Helical" evidence="15">
    <location>
        <begin position="388"/>
        <end position="409"/>
    </location>
</feature>
<dbReference type="GO" id="GO:0005789">
    <property type="term" value="C:endoplasmic reticulum membrane"/>
    <property type="evidence" value="ECO:0007669"/>
    <property type="project" value="UniProtKB-SubCell"/>
</dbReference>
<dbReference type="AlphaFoldDB" id="A0A8H3IH79"/>
<dbReference type="GO" id="GO:0006488">
    <property type="term" value="P:dolichol-linked oligosaccharide biosynthetic process"/>
    <property type="evidence" value="ECO:0007669"/>
    <property type="project" value="InterPro"/>
</dbReference>
<evidence type="ECO:0000256" key="7">
    <source>
        <dbReference type="ARBA" id="ARBA00022679"/>
    </source>
</evidence>
<feature type="transmembrane region" description="Helical" evidence="15">
    <location>
        <begin position="88"/>
        <end position="107"/>
    </location>
</feature>
<gene>
    <name evidence="17" type="ORF">GOMPHAMPRED_004553</name>
</gene>
<comment type="pathway">
    <text evidence="2">Protein modification; protein glycosylation.</text>
</comment>
<dbReference type="PIRSF" id="PIRSF028810">
    <property type="entry name" value="Alpha1_2_glucosyltferase_Alg10"/>
    <property type="match status" value="1"/>
</dbReference>
<dbReference type="EMBL" id="CAJPDQ010000028">
    <property type="protein sequence ID" value="CAF9927937.1"/>
    <property type="molecule type" value="Genomic_DNA"/>
</dbReference>
<dbReference type="PANTHER" id="PTHR12989">
    <property type="entry name" value="ALPHA-1,2-GLUCOSYLTRANSFERASE ALG10"/>
    <property type="match status" value="1"/>
</dbReference>
<evidence type="ECO:0000256" key="11">
    <source>
        <dbReference type="ARBA" id="ARBA00023136"/>
    </source>
</evidence>
<feature type="transmembrane region" description="Helical" evidence="15">
    <location>
        <begin position="508"/>
        <end position="527"/>
    </location>
</feature>
<evidence type="ECO:0000256" key="8">
    <source>
        <dbReference type="ARBA" id="ARBA00022692"/>
    </source>
</evidence>
<reference evidence="17" key="1">
    <citation type="submission" date="2021-03" db="EMBL/GenBank/DDBJ databases">
        <authorList>
            <person name="Tagirdzhanova G."/>
        </authorList>
    </citation>
    <scope>NUCLEOTIDE SEQUENCE</scope>
</reference>
<evidence type="ECO:0000256" key="2">
    <source>
        <dbReference type="ARBA" id="ARBA00004922"/>
    </source>
</evidence>
<evidence type="ECO:0000256" key="3">
    <source>
        <dbReference type="ARBA" id="ARBA00010600"/>
    </source>
</evidence>
<dbReference type="Proteomes" id="UP000664169">
    <property type="component" value="Unassembled WGS sequence"/>
</dbReference>
<feature type="transmembrane region" description="Helical" evidence="15">
    <location>
        <begin position="127"/>
        <end position="151"/>
    </location>
</feature>
<feature type="transmembrane region" description="Helical" evidence="15">
    <location>
        <begin position="258"/>
        <end position="278"/>
    </location>
</feature>
<dbReference type="UniPathway" id="UPA00378"/>
<evidence type="ECO:0000256" key="10">
    <source>
        <dbReference type="ARBA" id="ARBA00022989"/>
    </source>
</evidence>
<evidence type="ECO:0000256" key="9">
    <source>
        <dbReference type="ARBA" id="ARBA00022824"/>
    </source>
</evidence>
<evidence type="ECO:0000313" key="18">
    <source>
        <dbReference type="Proteomes" id="UP000664169"/>
    </source>
</evidence>